<dbReference type="PANTHER" id="PTHR30024">
    <property type="entry name" value="ALIPHATIC SULFONATES-BINDING PROTEIN-RELATED"/>
    <property type="match status" value="1"/>
</dbReference>
<dbReference type="Gene3D" id="3.40.190.10">
    <property type="entry name" value="Periplasmic binding protein-like II"/>
    <property type="match status" value="2"/>
</dbReference>
<sequence>MRRLAVLAATIAASIAGTLALGTLAACSLPTSEASESSDGSGGVTLRYQGSANSVSLPELAADLGYLPTVKLKWVGNTISGPQDIQSAATGQTDFGGAFAGAVVKLIDAGAPVKAVVNYYGEDAKSFNGFFVLDGSPIHSPRDLIGKKIAVNTLGAHAEAVIDTYLQQNGLSTSEIKQVQLVVLPPNDTEQALRRGQIDVATLSGVLQDHAVASGGVRSLFSDYELFGAFNGGQYVLRDDFIAKHPAAAREFVSGVAKAIEWERATPRKDVIARFTEIINRRGRNEKTDNLQYWKSVAIPSKGGAISDVDFTRWQAWLEQSGIVGRGELKPGELYTNEFNALAPGGGS</sequence>
<organism evidence="3 4">
    <name type="scientific">Angustibacter luteus</name>
    <dbReference type="NCBI Taxonomy" id="658456"/>
    <lineage>
        <taxon>Bacteria</taxon>
        <taxon>Bacillati</taxon>
        <taxon>Actinomycetota</taxon>
        <taxon>Actinomycetes</taxon>
        <taxon>Kineosporiales</taxon>
        <taxon>Kineosporiaceae</taxon>
    </lineage>
</organism>
<dbReference type="InterPro" id="IPR015168">
    <property type="entry name" value="SsuA/THI5"/>
</dbReference>
<keyword evidence="4" id="KW-1185">Reference proteome</keyword>
<evidence type="ECO:0000259" key="2">
    <source>
        <dbReference type="Pfam" id="PF09084"/>
    </source>
</evidence>
<dbReference type="Pfam" id="PF09084">
    <property type="entry name" value="NMT1"/>
    <property type="match status" value="1"/>
</dbReference>
<evidence type="ECO:0000313" key="3">
    <source>
        <dbReference type="EMBL" id="MFC6008113.1"/>
    </source>
</evidence>
<evidence type="ECO:0000256" key="1">
    <source>
        <dbReference type="SAM" id="SignalP"/>
    </source>
</evidence>
<proteinExistence type="predicted"/>
<dbReference type="PROSITE" id="PS51257">
    <property type="entry name" value="PROKAR_LIPOPROTEIN"/>
    <property type="match status" value="1"/>
</dbReference>
<protein>
    <submittedName>
        <fullName evidence="3">ABC transporter substrate-binding protein</fullName>
    </submittedName>
</protein>
<name>A0ABW1JHA4_9ACTN</name>
<feature type="domain" description="SsuA/THI5-like" evidence="2">
    <location>
        <begin position="85"/>
        <end position="268"/>
    </location>
</feature>
<reference evidence="4" key="1">
    <citation type="journal article" date="2019" name="Int. J. Syst. Evol. Microbiol.">
        <title>The Global Catalogue of Microorganisms (GCM) 10K type strain sequencing project: providing services to taxonomists for standard genome sequencing and annotation.</title>
        <authorList>
            <consortium name="The Broad Institute Genomics Platform"/>
            <consortium name="The Broad Institute Genome Sequencing Center for Infectious Disease"/>
            <person name="Wu L."/>
            <person name="Ma J."/>
        </authorList>
    </citation>
    <scope>NUCLEOTIDE SEQUENCE [LARGE SCALE GENOMIC DNA]</scope>
    <source>
        <strain evidence="4">KACC 14249</strain>
    </source>
</reference>
<dbReference type="SUPFAM" id="SSF53850">
    <property type="entry name" value="Periplasmic binding protein-like II"/>
    <property type="match status" value="1"/>
</dbReference>
<feature type="chain" id="PRO_5045181617" evidence="1">
    <location>
        <begin position="26"/>
        <end position="348"/>
    </location>
</feature>
<dbReference type="PANTHER" id="PTHR30024:SF42">
    <property type="entry name" value="ALIPHATIC SULFONATES-BINDING PROTEIN-RELATED"/>
    <property type="match status" value="1"/>
</dbReference>
<keyword evidence="1" id="KW-0732">Signal</keyword>
<comment type="caution">
    <text evidence="3">The sequence shown here is derived from an EMBL/GenBank/DDBJ whole genome shotgun (WGS) entry which is preliminary data.</text>
</comment>
<feature type="signal peptide" evidence="1">
    <location>
        <begin position="1"/>
        <end position="25"/>
    </location>
</feature>
<gene>
    <name evidence="3" type="ORF">ACFQDO_13340</name>
</gene>
<dbReference type="Proteomes" id="UP001596189">
    <property type="component" value="Unassembled WGS sequence"/>
</dbReference>
<dbReference type="EMBL" id="JBHSRD010000004">
    <property type="protein sequence ID" value="MFC6008113.1"/>
    <property type="molecule type" value="Genomic_DNA"/>
</dbReference>
<evidence type="ECO:0000313" key="4">
    <source>
        <dbReference type="Proteomes" id="UP001596189"/>
    </source>
</evidence>
<dbReference type="RefSeq" id="WP_345715195.1">
    <property type="nucleotide sequence ID" value="NZ_BAABFP010000002.1"/>
</dbReference>
<accession>A0ABW1JHA4</accession>